<feature type="compositionally biased region" description="Basic and acidic residues" evidence="1">
    <location>
        <begin position="52"/>
        <end position="68"/>
    </location>
</feature>
<protein>
    <submittedName>
        <fullName evidence="2">Uncharacterized protein</fullName>
    </submittedName>
</protein>
<dbReference type="EMBL" id="OV170233">
    <property type="protein sequence ID" value="CAH0718646.1"/>
    <property type="molecule type" value="Genomic_DNA"/>
</dbReference>
<accession>A0A8J9Y8I7</accession>
<reference evidence="2" key="1">
    <citation type="submission" date="2021-12" db="EMBL/GenBank/DDBJ databases">
        <authorList>
            <person name="Martin H S."/>
        </authorList>
    </citation>
    <scope>NUCLEOTIDE SEQUENCE</scope>
</reference>
<keyword evidence="3" id="KW-1185">Reference proteome</keyword>
<proteinExistence type="predicted"/>
<dbReference type="Proteomes" id="UP000838878">
    <property type="component" value="Chromosome 13"/>
</dbReference>
<feature type="non-terminal residue" evidence="2">
    <location>
        <position position="68"/>
    </location>
</feature>
<evidence type="ECO:0000313" key="3">
    <source>
        <dbReference type="Proteomes" id="UP000838878"/>
    </source>
</evidence>
<name>A0A8J9Y8I7_9NEOP</name>
<feature type="compositionally biased region" description="Polar residues" evidence="1">
    <location>
        <begin position="40"/>
        <end position="51"/>
    </location>
</feature>
<gene>
    <name evidence="2" type="ORF">BINO364_LOCUS5088</name>
</gene>
<organism evidence="2 3">
    <name type="scientific">Brenthis ino</name>
    <name type="common">lesser marbled fritillary</name>
    <dbReference type="NCBI Taxonomy" id="405034"/>
    <lineage>
        <taxon>Eukaryota</taxon>
        <taxon>Metazoa</taxon>
        <taxon>Ecdysozoa</taxon>
        <taxon>Arthropoda</taxon>
        <taxon>Hexapoda</taxon>
        <taxon>Insecta</taxon>
        <taxon>Pterygota</taxon>
        <taxon>Neoptera</taxon>
        <taxon>Endopterygota</taxon>
        <taxon>Lepidoptera</taxon>
        <taxon>Glossata</taxon>
        <taxon>Ditrysia</taxon>
        <taxon>Papilionoidea</taxon>
        <taxon>Nymphalidae</taxon>
        <taxon>Heliconiinae</taxon>
        <taxon>Argynnini</taxon>
        <taxon>Brenthis</taxon>
    </lineage>
</organism>
<feature type="region of interest" description="Disordered" evidence="1">
    <location>
        <begin position="39"/>
        <end position="68"/>
    </location>
</feature>
<sequence length="68" mass="7662">MVEESRSIRLIQEVKRADLNNKCDGSETIRLCSLEPRHGQWNSFKGTLQQSRRPESGDGDGQRSTEGS</sequence>
<evidence type="ECO:0000256" key="1">
    <source>
        <dbReference type="SAM" id="MobiDB-lite"/>
    </source>
</evidence>
<evidence type="ECO:0000313" key="2">
    <source>
        <dbReference type="EMBL" id="CAH0718646.1"/>
    </source>
</evidence>
<dbReference type="AlphaFoldDB" id="A0A8J9Y8I7"/>